<protein>
    <submittedName>
        <fullName evidence="2">Hypothetical_protein</fullName>
    </submittedName>
</protein>
<dbReference type="Proteomes" id="UP001642409">
    <property type="component" value="Unassembled WGS sequence"/>
</dbReference>
<dbReference type="EMBL" id="CAXDID020000035">
    <property type="protein sequence ID" value="CAL5996843.1"/>
    <property type="molecule type" value="Genomic_DNA"/>
</dbReference>
<comment type="caution">
    <text evidence="1">The sequence shown here is derived from an EMBL/GenBank/DDBJ whole genome shotgun (WGS) entry which is preliminary data.</text>
</comment>
<proteinExistence type="predicted"/>
<reference evidence="2 3" key="2">
    <citation type="submission" date="2024-07" db="EMBL/GenBank/DDBJ databases">
        <authorList>
            <person name="Akdeniz Z."/>
        </authorList>
    </citation>
    <scope>NUCLEOTIDE SEQUENCE [LARGE SCALE GENOMIC DNA]</scope>
</reference>
<dbReference type="AlphaFoldDB" id="A0AA86R0V9"/>
<evidence type="ECO:0000313" key="2">
    <source>
        <dbReference type="EMBL" id="CAL5996843.1"/>
    </source>
</evidence>
<evidence type="ECO:0000313" key="1">
    <source>
        <dbReference type="EMBL" id="CAI9964232.1"/>
    </source>
</evidence>
<accession>A0AA86R0V9</accession>
<sequence>MICAWSQFRPRAPSSSSQLMQPCTRANWSWLPIFFTQALFRISSSAQYSWRLRLGEMNITSRVFTKVQKCASSNWPRGCFSATFGPVQATSLWTTAGFKYWPKRRNAFSALVLK</sequence>
<name>A0AA86R0V9_9EUKA</name>
<reference evidence="1" key="1">
    <citation type="submission" date="2023-06" db="EMBL/GenBank/DDBJ databases">
        <authorList>
            <person name="Kurt Z."/>
        </authorList>
    </citation>
    <scope>NUCLEOTIDE SEQUENCE</scope>
</reference>
<gene>
    <name evidence="2" type="ORF">HINF_LOCUS14962</name>
    <name evidence="1" type="ORF">HINF_LOCUS51877</name>
</gene>
<dbReference type="EMBL" id="CATOUU010000972">
    <property type="protein sequence ID" value="CAI9964232.1"/>
    <property type="molecule type" value="Genomic_DNA"/>
</dbReference>
<keyword evidence="3" id="KW-1185">Reference proteome</keyword>
<organism evidence="1">
    <name type="scientific">Hexamita inflata</name>
    <dbReference type="NCBI Taxonomy" id="28002"/>
    <lineage>
        <taxon>Eukaryota</taxon>
        <taxon>Metamonada</taxon>
        <taxon>Diplomonadida</taxon>
        <taxon>Hexamitidae</taxon>
        <taxon>Hexamitinae</taxon>
        <taxon>Hexamita</taxon>
    </lineage>
</organism>
<evidence type="ECO:0000313" key="3">
    <source>
        <dbReference type="Proteomes" id="UP001642409"/>
    </source>
</evidence>